<reference evidence="3 4" key="1">
    <citation type="submission" date="2023-11" db="EMBL/GenBank/DDBJ databases">
        <title>An acidophilic fungus is an integral part of prey digestion in a carnivorous sundew plant.</title>
        <authorList>
            <person name="Tsai I.J."/>
        </authorList>
    </citation>
    <scope>NUCLEOTIDE SEQUENCE [LARGE SCALE GENOMIC DNA]</scope>
    <source>
        <strain evidence="3">169a</strain>
    </source>
</reference>
<keyword evidence="4" id="KW-1185">Reference proteome</keyword>
<protein>
    <recommendedName>
        <fullName evidence="2">NTF2-like domain-containing protein</fullName>
    </recommendedName>
</protein>
<dbReference type="AlphaFoldDB" id="A0AAQ3M055"/>
<accession>A0AAQ3M055</accession>
<evidence type="ECO:0000259" key="2">
    <source>
        <dbReference type="Pfam" id="PF26534"/>
    </source>
</evidence>
<organism evidence="3 4">
    <name type="scientific">Acrodontium crateriforme</name>
    <dbReference type="NCBI Taxonomy" id="150365"/>
    <lineage>
        <taxon>Eukaryota</taxon>
        <taxon>Fungi</taxon>
        <taxon>Dikarya</taxon>
        <taxon>Ascomycota</taxon>
        <taxon>Pezizomycotina</taxon>
        <taxon>Dothideomycetes</taxon>
        <taxon>Dothideomycetidae</taxon>
        <taxon>Mycosphaerellales</taxon>
        <taxon>Teratosphaeriaceae</taxon>
        <taxon>Acrodontium</taxon>
    </lineage>
</organism>
<name>A0AAQ3M055_9PEZI</name>
<proteinExistence type="predicted"/>
<dbReference type="InterPro" id="IPR058645">
    <property type="entry name" value="NTF2-like_dom_7"/>
</dbReference>
<feature type="domain" description="NTF2-like" evidence="2">
    <location>
        <begin position="39"/>
        <end position="181"/>
    </location>
</feature>
<keyword evidence="1" id="KW-0732">Signal</keyword>
<evidence type="ECO:0000313" key="3">
    <source>
        <dbReference type="EMBL" id="WPG99094.1"/>
    </source>
</evidence>
<gene>
    <name evidence="3" type="ORF">R9X50_00190300</name>
</gene>
<dbReference type="Proteomes" id="UP001303373">
    <property type="component" value="Chromosome 2"/>
</dbReference>
<dbReference type="EMBL" id="CP138581">
    <property type="protein sequence ID" value="WPG99094.1"/>
    <property type="molecule type" value="Genomic_DNA"/>
</dbReference>
<dbReference type="Pfam" id="PF26534">
    <property type="entry name" value="NTF2_7"/>
    <property type="match status" value="1"/>
</dbReference>
<feature type="chain" id="PRO_5042945775" description="NTF2-like domain-containing protein" evidence="1">
    <location>
        <begin position="21"/>
        <end position="191"/>
    </location>
</feature>
<evidence type="ECO:0000313" key="4">
    <source>
        <dbReference type="Proteomes" id="UP001303373"/>
    </source>
</evidence>
<sequence>MRSFSTILATASLLVSSVYADVPDPDTDAIEQTALKGATCMTKNQAQQVADNFQQLIAAYSDKAADQTLTKGFNDYSDSVTTLIDNACAAGPQALGSVTFNSRVSFEKGQGAQPAIPFQQLNVWNNCNTVFLRWRSALTPEHVTGIIVLEAVPNSLGAKQPWLIDTVYSEFNSGAWLVDLNVLKPSNCSSS</sequence>
<evidence type="ECO:0000256" key="1">
    <source>
        <dbReference type="SAM" id="SignalP"/>
    </source>
</evidence>
<feature type="signal peptide" evidence="1">
    <location>
        <begin position="1"/>
        <end position="20"/>
    </location>
</feature>